<dbReference type="PANTHER" id="PTHR24027">
    <property type="entry name" value="CADHERIN-23"/>
    <property type="match status" value="1"/>
</dbReference>
<dbReference type="InterPro" id="IPR015919">
    <property type="entry name" value="Cadherin-like_sf"/>
</dbReference>
<dbReference type="PANTHER" id="PTHR24027:SF438">
    <property type="entry name" value="CADHERIN 23"/>
    <property type="match status" value="1"/>
</dbReference>
<feature type="domain" description="Cadherin" evidence="6">
    <location>
        <begin position="2"/>
        <end position="50"/>
    </location>
</feature>
<dbReference type="EMBL" id="JAHRIQ010085235">
    <property type="protein sequence ID" value="MEQ2249439.1"/>
    <property type="molecule type" value="Genomic_DNA"/>
</dbReference>
<dbReference type="Pfam" id="PF00028">
    <property type="entry name" value="Cadherin"/>
    <property type="match status" value="1"/>
</dbReference>
<reference evidence="7 8" key="1">
    <citation type="submission" date="2021-06" db="EMBL/GenBank/DDBJ databases">
        <authorList>
            <person name="Palmer J.M."/>
        </authorList>
    </citation>
    <scope>NUCLEOTIDE SEQUENCE [LARGE SCALE GENOMIC DNA]</scope>
    <source>
        <strain evidence="8">if_2019</strain>
        <tissue evidence="7">Muscle</tissue>
    </source>
</reference>
<name>A0ABV0UW83_9TELE</name>
<dbReference type="Gene3D" id="2.60.40.60">
    <property type="entry name" value="Cadherins"/>
    <property type="match status" value="2"/>
</dbReference>
<evidence type="ECO:0000256" key="5">
    <source>
        <dbReference type="PROSITE-ProRule" id="PRU00043"/>
    </source>
</evidence>
<evidence type="ECO:0000259" key="6">
    <source>
        <dbReference type="PROSITE" id="PS50268"/>
    </source>
</evidence>
<comment type="subcellular location">
    <subcellularLocation>
        <location evidence="1">Membrane</location>
    </subcellularLocation>
</comment>
<dbReference type="InterPro" id="IPR020894">
    <property type="entry name" value="Cadherin_CS"/>
</dbReference>
<accession>A0ABV0UW83</accession>
<proteinExistence type="predicted"/>
<dbReference type="PROSITE" id="PS50268">
    <property type="entry name" value="CADHERIN_2"/>
    <property type="match status" value="1"/>
</dbReference>
<feature type="non-terminal residue" evidence="7">
    <location>
        <position position="1"/>
    </location>
</feature>
<dbReference type="PROSITE" id="PS00232">
    <property type="entry name" value="CADHERIN_1"/>
    <property type="match status" value="1"/>
</dbReference>
<evidence type="ECO:0000256" key="2">
    <source>
        <dbReference type="ARBA" id="ARBA00022737"/>
    </source>
</evidence>
<dbReference type="PRINTS" id="PR00205">
    <property type="entry name" value="CADHERIN"/>
</dbReference>
<organism evidence="7 8">
    <name type="scientific">Ilyodon furcidens</name>
    <name type="common">goldbreast splitfin</name>
    <dbReference type="NCBI Taxonomy" id="33524"/>
    <lineage>
        <taxon>Eukaryota</taxon>
        <taxon>Metazoa</taxon>
        <taxon>Chordata</taxon>
        <taxon>Craniata</taxon>
        <taxon>Vertebrata</taxon>
        <taxon>Euteleostomi</taxon>
        <taxon>Actinopterygii</taxon>
        <taxon>Neopterygii</taxon>
        <taxon>Teleostei</taxon>
        <taxon>Neoteleostei</taxon>
        <taxon>Acanthomorphata</taxon>
        <taxon>Ovalentaria</taxon>
        <taxon>Atherinomorphae</taxon>
        <taxon>Cyprinodontiformes</taxon>
        <taxon>Goodeidae</taxon>
        <taxon>Ilyodon</taxon>
    </lineage>
</organism>
<evidence type="ECO:0000256" key="3">
    <source>
        <dbReference type="ARBA" id="ARBA00022837"/>
    </source>
</evidence>
<keyword evidence="8" id="KW-1185">Reference proteome</keyword>
<keyword evidence="4" id="KW-0472">Membrane</keyword>
<dbReference type="CDD" id="cd11304">
    <property type="entry name" value="Cadherin_repeat"/>
    <property type="match status" value="1"/>
</dbReference>
<dbReference type="SUPFAM" id="SSF49313">
    <property type="entry name" value="Cadherin-like"/>
    <property type="match status" value="1"/>
</dbReference>
<sequence length="114" mass="12504">AILVAQPLDYENCRDYFLTVEARDGGTPPLSSITTLNIILTDVNDNAPVFSHDLYTAVLPEDSMIGQFVVQERAALEPQTDPSSSDLSIWILFLRSCVLQSLTGQQYVGAETLV</sequence>
<evidence type="ECO:0000256" key="4">
    <source>
        <dbReference type="ARBA" id="ARBA00023136"/>
    </source>
</evidence>
<gene>
    <name evidence="7" type="ORF">ILYODFUR_029277</name>
</gene>
<dbReference type="Proteomes" id="UP001482620">
    <property type="component" value="Unassembled WGS sequence"/>
</dbReference>
<evidence type="ECO:0000256" key="1">
    <source>
        <dbReference type="ARBA" id="ARBA00004370"/>
    </source>
</evidence>
<dbReference type="InterPro" id="IPR002126">
    <property type="entry name" value="Cadherin-like_dom"/>
</dbReference>
<comment type="caution">
    <text evidence="7">The sequence shown here is derived from an EMBL/GenBank/DDBJ whole genome shotgun (WGS) entry which is preliminary data.</text>
</comment>
<evidence type="ECO:0000313" key="7">
    <source>
        <dbReference type="EMBL" id="MEQ2249439.1"/>
    </source>
</evidence>
<keyword evidence="2" id="KW-0677">Repeat</keyword>
<evidence type="ECO:0000313" key="8">
    <source>
        <dbReference type="Proteomes" id="UP001482620"/>
    </source>
</evidence>
<keyword evidence="3 5" id="KW-0106">Calcium</keyword>
<dbReference type="InterPro" id="IPR039808">
    <property type="entry name" value="Cadherin"/>
</dbReference>
<protein>
    <recommendedName>
        <fullName evidence="6">Cadherin domain-containing protein</fullName>
    </recommendedName>
</protein>